<dbReference type="Gene3D" id="3.40.33.10">
    <property type="entry name" value="CAP"/>
    <property type="match status" value="1"/>
</dbReference>
<protein>
    <recommendedName>
        <fullName evidence="3">SCP domain-containing protein</fullName>
    </recommendedName>
</protein>
<evidence type="ECO:0000256" key="1">
    <source>
        <dbReference type="SAM" id="MobiDB-lite"/>
    </source>
</evidence>
<dbReference type="CDD" id="cd05381">
    <property type="entry name" value="CAP_PR-1"/>
    <property type="match status" value="1"/>
</dbReference>
<name>A0A8S2AE20_ARAAE</name>
<dbReference type="Proteomes" id="UP000682877">
    <property type="component" value="Chromosome 6"/>
</dbReference>
<accession>A0A8S2AE20</accession>
<dbReference type="PROSITE" id="PS01009">
    <property type="entry name" value="CRISP_1"/>
    <property type="match status" value="1"/>
</dbReference>
<feature type="chain" id="PRO_5035812961" description="SCP domain-containing protein" evidence="2">
    <location>
        <begin position="34"/>
        <end position="387"/>
    </location>
</feature>
<dbReference type="InterPro" id="IPR014044">
    <property type="entry name" value="CAP_dom"/>
</dbReference>
<proteinExistence type="predicted"/>
<keyword evidence="2" id="KW-0732">Signal</keyword>
<dbReference type="PANTHER" id="PTHR48167">
    <property type="entry name" value="EXPRESSED PROTEIN"/>
    <property type="match status" value="1"/>
</dbReference>
<reference evidence="4" key="1">
    <citation type="submission" date="2021-01" db="EMBL/GenBank/DDBJ databases">
        <authorList>
            <person name="Bezrukov I."/>
        </authorList>
    </citation>
    <scope>NUCLEOTIDE SEQUENCE</scope>
</reference>
<feature type="signal peptide" evidence="2">
    <location>
        <begin position="1"/>
        <end position="33"/>
    </location>
</feature>
<dbReference type="AlphaFoldDB" id="A0A8S2AE20"/>
<dbReference type="InterPro" id="IPR001283">
    <property type="entry name" value="CRISP-related"/>
</dbReference>
<dbReference type="GO" id="GO:0005576">
    <property type="term" value="C:extracellular region"/>
    <property type="evidence" value="ECO:0007669"/>
    <property type="project" value="InterPro"/>
</dbReference>
<dbReference type="FunFam" id="3.40.33.10:FF:000004">
    <property type="entry name" value="CAP, cysteine-rich secretory protein, antigen 5"/>
    <property type="match status" value="1"/>
</dbReference>
<dbReference type="InterPro" id="IPR035940">
    <property type="entry name" value="CAP_sf"/>
</dbReference>
<dbReference type="Gene3D" id="3.30.70.330">
    <property type="match status" value="1"/>
</dbReference>
<dbReference type="PRINTS" id="PR00837">
    <property type="entry name" value="V5TPXLIKE"/>
</dbReference>
<evidence type="ECO:0000313" key="5">
    <source>
        <dbReference type="Proteomes" id="UP000682877"/>
    </source>
</evidence>
<dbReference type="SMART" id="SM00198">
    <property type="entry name" value="SCP"/>
    <property type="match status" value="1"/>
</dbReference>
<dbReference type="GO" id="GO:0003676">
    <property type="term" value="F:nucleic acid binding"/>
    <property type="evidence" value="ECO:0007669"/>
    <property type="project" value="InterPro"/>
</dbReference>
<keyword evidence="5" id="KW-1185">Reference proteome</keyword>
<feature type="domain" description="SCP" evidence="3">
    <location>
        <begin position="54"/>
        <end position="184"/>
    </location>
</feature>
<dbReference type="InterPro" id="IPR012677">
    <property type="entry name" value="Nucleotide-bd_a/b_plait_sf"/>
</dbReference>
<dbReference type="InterPro" id="IPR035979">
    <property type="entry name" value="RBD_domain_sf"/>
</dbReference>
<gene>
    <name evidence="4" type="ORF">AARE701A_LOCUS14290</name>
</gene>
<dbReference type="EMBL" id="LR999456">
    <property type="protein sequence ID" value="CAE6085639.1"/>
    <property type="molecule type" value="Genomic_DNA"/>
</dbReference>
<evidence type="ECO:0000259" key="3">
    <source>
        <dbReference type="SMART" id="SM00198"/>
    </source>
</evidence>
<dbReference type="PANTHER" id="PTHR48167:SF2">
    <property type="entry name" value="EXPRESSED PROTEIN"/>
    <property type="match status" value="1"/>
</dbReference>
<dbReference type="SUPFAM" id="SSF55797">
    <property type="entry name" value="PR-1-like"/>
    <property type="match status" value="1"/>
</dbReference>
<evidence type="ECO:0000256" key="2">
    <source>
        <dbReference type="SAM" id="SignalP"/>
    </source>
</evidence>
<dbReference type="SUPFAM" id="SSF54928">
    <property type="entry name" value="RNA-binding domain, RBD"/>
    <property type="match status" value="1"/>
</dbReference>
<feature type="region of interest" description="Disordered" evidence="1">
    <location>
        <begin position="198"/>
        <end position="220"/>
    </location>
</feature>
<feature type="compositionally biased region" description="Pro residues" evidence="1">
    <location>
        <begin position="201"/>
        <end position="214"/>
    </location>
</feature>
<dbReference type="InterPro" id="IPR018244">
    <property type="entry name" value="Allrgn_V5/Tpx1_CS"/>
</dbReference>
<dbReference type="CDD" id="cd12254">
    <property type="entry name" value="RRM_hnRNPH_ESRPs_RBM12_like"/>
    <property type="match status" value="1"/>
</dbReference>
<sequence length="387" mass="42958">MSSSSLYNPFCLSISSLLLLILIFSGEFPSTAGTSSPDTKAATARAINRGRRNKQSAEFLLAHNAARGASGASNLKWDQGLARFASKWAKQRKSDCKMTHSGGPYGENIFWYQRSENWSPRRVVEKWMDESLNYDRLTNTCKSGAMCGHYTQIIWRTTTAVGCARSKCDNDRGFLLDPAISRSSLPFLQEWRKCLSTATEQPPPASPLPPPPGGSPGEERFYGKFSGFSKHALKTDIMNILEGCSVTPDDLKFNYPRGGNLTPAAVFVQFPSLSAYDKALRNIAKKGKLYRLERAARGQWDPIVPYEGKVVALHGLPVNAITEDIDRFLSGCLYYPGSIQFLTVQGLGTSKRVALVRFTSQTQAMNAYITKNRNFLLNQRITLQVLQ</sequence>
<evidence type="ECO:0000313" key="4">
    <source>
        <dbReference type="EMBL" id="CAE6085639.1"/>
    </source>
</evidence>
<organism evidence="4 5">
    <name type="scientific">Arabidopsis arenosa</name>
    <name type="common">Sand rock-cress</name>
    <name type="synonym">Cardaminopsis arenosa</name>
    <dbReference type="NCBI Taxonomy" id="38785"/>
    <lineage>
        <taxon>Eukaryota</taxon>
        <taxon>Viridiplantae</taxon>
        <taxon>Streptophyta</taxon>
        <taxon>Embryophyta</taxon>
        <taxon>Tracheophyta</taxon>
        <taxon>Spermatophyta</taxon>
        <taxon>Magnoliopsida</taxon>
        <taxon>eudicotyledons</taxon>
        <taxon>Gunneridae</taxon>
        <taxon>Pentapetalae</taxon>
        <taxon>rosids</taxon>
        <taxon>malvids</taxon>
        <taxon>Brassicales</taxon>
        <taxon>Brassicaceae</taxon>
        <taxon>Camelineae</taxon>
        <taxon>Arabidopsis</taxon>
    </lineage>
</organism>
<dbReference type="Pfam" id="PF00188">
    <property type="entry name" value="CAP"/>
    <property type="match status" value="1"/>
</dbReference>